<dbReference type="GeneID" id="94192552"/>
<dbReference type="SMART" id="SM01099">
    <property type="entry name" value="CPW_WPC"/>
    <property type="match status" value="2"/>
</dbReference>
<proteinExistence type="predicted"/>
<name>A0AAV4LMK7_BABCB</name>
<comment type="caution">
    <text evidence="3">The sequence shown here is derived from an EMBL/GenBank/DDBJ whole genome shotgun (WGS) entry which is preliminary data.</text>
</comment>
<dbReference type="NCBIfam" id="TIGR01492">
    <property type="entry name" value="CPW_WPC"/>
    <property type="match status" value="2"/>
</dbReference>
<evidence type="ECO:0000313" key="3">
    <source>
        <dbReference type="EMBL" id="GIX61069.1"/>
    </source>
</evidence>
<feature type="region of interest" description="Disordered" evidence="1">
    <location>
        <begin position="10"/>
        <end position="53"/>
    </location>
</feature>
<accession>A0AAV4LMK7</accession>
<dbReference type="AlphaFoldDB" id="A0AAV4LMK7"/>
<protein>
    <submittedName>
        <fullName evidence="3">CPW-WPC domain-containing protein</fullName>
    </submittedName>
</protein>
<organism evidence="3 4">
    <name type="scientific">Babesia caballi</name>
    <dbReference type="NCBI Taxonomy" id="5871"/>
    <lineage>
        <taxon>Eukaryota</taxon>
        <taxon>Sar</taxon>
        <taxon>Alveolata</taxon>
        <taxon>Apicomplexa</taxon>
        <taxon>Aconoidasida</taxon>
        <taxon>Piroplasmida</taxon>
        <taxon>Babesiidae</taxon>
        <taxon>Babesia</taxon>
    </lineage>
</organism>
<feature type="domain" description="CPW-WPC" evidence="2">
    <location>
        <begin position="185"/>
        <end position="242"/>
    </location>
</feature>
<evidence type="ECO:0000256" key="1">
    <source>
        <dbReference type="SAM" id="MobiDB-lite"/>
    </source>
</evidence>
<evidence type="ECO:0000313" key="4">
    <source>
        <dbReference type="Proteomes" id="UP001497744"/>
    </source>
</evidence>
<reference evidence="3 4" key="1">
    <citation type="submission" date="2021-06" db="EMBL/GenBank/DDBJ databases">
        <title>Genome sequence of Babesia caballi.</title>
        <authorList>
            <person name="Yamagishi J."/>
            <person name="Kidaka T."/>
            <person name="Ochi A."/>
        </authorList>
    </citation>
    <scope>NUCLEOTIDE SEQUENCE [LARGE SCALE GENOMIC DNA]</scope>
    <source>
        <strain evidence="3">USDA-D6B2</strain>
    </source>
</reference>
<dbReference type="InterPro" id="IPR006387">
    <property type="entry name" value="CPW_WPC_dom"/>
</dbReference>
<keyword evidence="4" id="KW-1185">Reference proteome</keyword>
<gene>
    <name evidence="3" type="ORF">BcabD6B2_05040</name>
</gene>
<dbReference type="RefSeq" id="XP_067713140.1">
    <property type="nucleotide sequence ID" value="XM_067857039.1"/>
</dbReference>
<dbReference type="EMBL" id="BPLF01000001">
    <property type="protein sequence ID" value="GIX61069.1"/>
    <property type="molecule type" value="Genomic_DNA"/>
</dbReference>
<dbReference type="Pfam" id="PF09717">
    <property type="entry name" value="CPW_WPC"/>
    <property type="match status" value="2"/>
</dbReference>
<feature type="domain" description="CPW-WPC" evidence="2">
    <location>
        <begin position="121"/>
        <end position="181"/>
    </location>
</feature>
<sequence length="280" mass="31018">MYLFSTFAWPVGSSDQADLGRPRPPRQSLNQVDEVAEEGDDESGHLNSEAAQSKKSEKFEKLYGAALEKGIEEGREEYKSFEHGAVEELGMYTIRLNLSLPSDLVGLASEHLKRFWYTGQCRRDYSLPCPNGWSQSETTKACTAPEDYEGPCESSKDFSRMDETAREDYAWRCHVSWPCINATPIDPEAVCPQEWTKLSGYICIAPAGYDGICPPIWSLHGLSVLDKSAYEQLCGVRWPRKPTEPEYPLNLGFGKGYAAVGGSEWLSGAIGDTGTVVPPI</sequence>
<dbReference type="Proteomes" id="UP001497744">
    <property type="component" value="Unassembled WGS sequence"/>
</dbReference>
<evidence type="ECO:0000259" key="2">
    <source>
        <dbReference type="SMART" id="SM01099"/>
    </source>
</evidence>